<evidence type="ECO:0000313" key="1">
    <source>
        <dbReference type="EMBL" id="GBM11028.1"/>
    </source>
</evidence>
<proteinExistence type="predicted"/>
<dbReference type="Proteomes" id="UP000499080">
    <property type="component" value="Unassembled WGS sequence"/>
</dbReference>
<accession>A0A4Y2D503</accession>
<evidence type="ECO:0000313" key="2">
    <source>
        <dbReference type="Proteomes" id="UP000499080"/>
    </source>
</evidence>
<organism evidence="1 2">
    <name type="scientific">Araneus ventricosus</name>
    <name type="common">Orbweaver spider</name>
    <name type="synonym">Epeira ventricosa</name>
    <dbReference type="NCBI Taxonomy" id="182803"/>
    <lineage>
        <taxon>Eukaryota</taxon>
        <taxon>Metazoa</taxon>
        <taxon>Ecdysozoa</taxon>
        <taxon>Arthropoda</taxon>
        <taxon>Chelicerata</taxon>
        <taxon>Arachnida</taxon>
        <taxon>Araneae</taxon>
        <taxon>Araneomorphae</taxon>
        <taxon>Entelegynae</taxon>
        <taxon>Araneoidea</taxon>
        <taxon>Araneidae</taxon>
        <taxon>Araneus</taxon>
    </lineage>
</organism>
<keyword evidence="2" id="KW-1185">Reference proteome</keyword>
<name>A0A4Y2D503_ARAVE</name>
<reference evidence="1 2" key="1">
    <citation type="journal article" date="2019" name="Sci. Rep.">
        <title>Orb-weaving spider Araneus ventricosus genome elucidates the spidroin gene catalogue.</title>
        <authorList>
            <person name="Kono N."/>
            <person name="Nakamura H."/>
            <person name="Ohtoshi R."/>
            <person name="Moran D.A.P."/>
            <person name="Shinohara A."/>
            <person name="Yoshida Y."/>
            <person name="Fujiwara M."/>
            <person name="Mori M."/>
            <person name="Tomita M."/>
            <person name="Arakawa K."/>
        </authorList>
    </citation>
    <scope>NUCLEOTIDE SEQUENCE [LARGE SCALE GENOMIC DNA]</scope>
</reference>
<dbReference type="EMBL" id="BGPR01000293">
    <property type="protein sequence ID" value="GBM11028.1"/>
    <property type="molecule type" value="Genomic_DNA"/>
</dbReference>
<dbReference type="OrthoDB" id="6468653at2759"/>
<gene>
    <name evidence="1" type="ORF">AVEN_1355_1</name>
</gene>
<sequence>MDVGSISDERETVLRQHCRGQILLVPFFHVGHVLTKTFAVLITTSSYQGRNSSGSPESGSLRTYCSRNPEIKKTYTQPDPCSFRPRNSLESLLRLARTHPKLVLLYIKKFLKLGALKSCLI</sequence>
<comment type="caution">
    <text evidence="1">The sequence shown here is derived from an EMBL/GenBank/DDBJ whole genome shotgun (WGS) entry which is preliminary data.</text>
</comment>
<protein>
    <submittedName>
        <fullName evidence="1">Uncharacterized protein</fullName>
    </submittedName>
</protein>
<dbReference type="AlphaFoldDB" id="A0A4Y2D503"/>